<organism evidence="5 6">
    <name type="scientific">Novosphingobium organovorum</name>
    <dbReference type="NCBI Taxonomy" id="2930092"/>
    <lineage>
        <taxon>Bacteria</taxon>
        <taxon>Pseudomonadati</taxon>
        <taxon>Pseudomonadota</taxon>
        <taxon>Alphaproteobacteria</taxon>
        <taxon>Sphingomonadales</taxon>
        <taxon>Sphingomonadaceae</taxon>
        <taxon>Novosphingobium</taxon>
    </lineage>
</organism>
<comment type="caution">
    <text evidence="5">The sequence shown here is derived from an EMBL/GenBank/DDBJ whole genome shotgun (WGS) entry which is preliminary data.</text>
</comment>
<gene>
    <name evidence="5" type="ORF">MTR62_14685</name>
</gene>
<dbReference type="Gene3D" id="1.10.260.40">
    <property type="entry name" value="lambda repressor-like DNA-binding domains"/>
    <property type="match status" value="1"/>
</dbReference>
<evidence type="ECO:0000256" key="1">
    <source>
        <dbReference type="ARBA" id="ARBA00023015"/>
    </source>
</evidence>
<dbReference type="InterPro" id="IPR010982">
    <property type="entry name" value="Lambda_DNA-bd_dom_sf"/>
</dbReference>
<keyword evidence="1" id="KW-0805">Transcription regulation</keyword>
<dbReference type="EMBL" id="JALHLF010000067">
    <property type="protein sequence ID" value="MCJ2183931.1"/>
    <property type="molecule type" value="Genomic_DNA"/>
</dbReference>
<dbReference type="RefSeq" id="WP_244022252.1">
    <property type="nucleotide sequence ID" value="NZ_JALHLF010000067.1"/>
</dbReference>
<dbReference type="Proteomes" id="UP001162881">
    <property type="component" value="Unassembled WGS sequence"/>
</dbReference>
<keyword evidence="6" id="KW-1185">Reference proteome</keyword>
<keyword evidence="2" id="KW-0238">DNA-binding</keyword>
<dbReference type="PROSITE" id="PS50943">
    <property type="entry name" value="HTH_CROC1"/>
    <property type="match status" value="1"/>
</dbReference>
<dbReference type="PANTHER" id="PTHR46797">
    <property type="entry name" value="HTH-TYPE TRANSCRIPTIONAL REGULATOR"/>
    <property type="match status" value="1"/>
</dbReference>
<evidence type="ECO:0000313" key="5">
    <source>
        <dbReference type="EMBL" id="MCJ2183931.1"/>
    </source>
</evidence>
<keyword evidence="3" id="KW-0804">Transcription</keyword>
<reference evidence="5" key="1">
    <citation type="submission" date="2022-03" db="EMBL/GenBank/DDBJ databases">
        <title>Identification of a novel bacterium isolated from mangrove sediments.</title>
        <authorList>
            <person name="Pan X."/>
        </authorList>
    </citation>
    <scope>NUCLEOTIDE SEQUENCE</scope>
    <source>
        <strain evidence="5">B1949</strain>
    </source>
</reference>
<sequence length="98" mass="10833">MTYVDLSLIVGGLISDIHCLSFLMEDIKKRLGKNVATLRKAQGMSQETFADHAGIHRTYISDVERGARNPTIEIVAKIAKALNVTPGQLLDWPETPEN</sequence>
<name>A0ABT0BGI8_9SPHN</name>
<dbReference type="InterPro" id="IPR001387">
    <property type="entry name" value="Cro/C1-type_HTH"/>
</dbReference>
<dbReference type="PANTHER" id="PTHR46797:SF23">
    <property type="entry name" value="HTH-TYPE TRANSCRIPTIONAL REGULATOR SUTR"/>
    <property type="match status" value="1"/>
</dbReference>
<evidence type="ECO:0000256" key="3">
    <source>
        <dbReference type="ARBA" id="ARBA00023163"/>
    </source>
</evidence>
<evidence type="ECO:0000259" key="4">
    <source>
        <dbReference type="PROSITE" id="PS50943"/>
    </source>
</evidence>
<accession>A0ABT0BGI8</accession>
<evidence type="ECO:0000313" key="6">
    <source>
        <dbReference type="Proteomes" id="UP001162881"/>
    </source>
</evidence>
<dbReference type="SUPFAM" id="SSF47413">
    <property type="entry name" value="lambda repressor-like DNA-binding domains"/>
    <property type="match status" value="1"/>
</dbReference>
<proteinExistence type="predicted"/>
<feature type="domain" description="HTH cro/C1-type" evidence="4">
    <location>
        <begin position="35"/>
        <end position="89"/>
    </location>
</feature>
<dbReference type="CDD" id="cd00093">
    <property type="entry name" value="HTH_XRE"/>
    <property type="match status" value="1"/>
</dbReference>
<dbReference type="SMART" id="SM00530">
    <property type="entry name" value="HTH_XRE"/>
    <property type="match status" value="1"/>
</dbReference>
<evidence type="ECO:0000256" key="2">
    <source>
        <dbReference type="ARBA" id="ARBA00023125"/>
    </source>
</evidence>
<dbReference type="Pfam" id="PF01381">
    <property type="entry name" value="HTH_3"/>
    <property type="match status" value="1"/>
</dbReference>
<protein>
    <submittedName>
        <fullName evidence="5">Helix-turn-helix domain-containing protein</fullName>
    </submittedName>
</protein>
<dbReference type="InterPro" id="IPR050807">
    <property type="entry name" value="TransReg_Diox_bact_type"/>
</dbReference>